<dbReference type="Proteomes" id="UP000192796">
    <property type="component" value="Unassembled WGS sequence"/>
</dbReference>
<proteinExistence type="predicted"/>
<keyword evidence="1" id="KW-0732">Signal</keyword>
<sequence length="189" mass="20094">MKHMFLRCTSVLVLSAVLLVTACKKGDTGPAGEKGDKGDTGATGATGATGKTGTANVIYSSWQDLTFSAVDTGVLAASITAPKIVDSIIQKGEVKVYWNINTASNPTVVALPYSDAGLVFGVPDLQITPLVKVGTIYLYSNYNVSSRTSSTNEKVWQYRYVIIPGGVSARSAVNWNDYSQVKNYLGLKD</sequence>
<feature type="chain" id="PRO_5012641780" description="Collagen-like protein" evidence="1">
    <location>
        <begin position="23"/>
        <end position="189"/>
    </location>
</feature>
<name>A0A1V9FJ53_9BACT</name>
<dbReference type="EMBL" id="LVYD01000102">
    <property type="protein sequence ID" value="OQP58246.1"/>
    <property type="molecule type" value="Genomic_DNA"/>
</dbReference>
<feature type="signal peptide" evidence="1">
    <location>
        <begin position="1"/>
        <end position="22"/>
    </location>
</feature>
<gene>
    <name evidence="2" type="ORF">A3860_07965</name>
</gene>
<dbReference type="OrthoDB" id="679784at2"/>
<evidence type="ECO:0000256" key="1">
    <source>
        <dbReference type="SAM" id="SignalP"/>
    </source>
</evidence>
<keyword evidence="3" id="KW-1185">Reference proteome</keyword>
<comment type="caution">
    <text evidence="2">The sequence shown here is derived from an EMBL/GenBank/DDBJ whole genome shotgun (WGS) entry which is preliminary data.</text>
</comment>
<dbReference type="RefSeq" id="WP_081155398.1">
    <property type="nucleotide sequence ID" value="NZ_LVYD01000102.1"/>
</dbReference>
<dbReference type="Gene3D" id="1.20.5.320">
    <property type="entry name" value="6-Phosphogluconate Dehydrogenase, domain 3"/>
    <property type="match status" value="1"/>
</dbReference>
<accession>A0A1V9FJ53</accession>
<dbReference type="AlphaFoldDB" id="A0A1V9FJ53"/>
<evidence type="ECO:0000313" key="3">
    <source>
        <dbReference type="Proteomes" id="UP000192796"/>
    </source>
</evidence>
<dbReference type="PROSITE" id="PS51257">
    <property type="entry name" value="PROKAR_LIPOPROTEIN"/>
    <property type="match status" value="1"/>
</dbReference>
<protein>
    <recommendedName>
        <fullName evidence="4">Collagen-like protein</fullName>
    </recommendedName>
</protein>
<evidence type="ECO:0008006" key="4">
    <source>
        <dbReference type="Google" id="ProtNLM"/>
    </source>
</evidence>
<dbReference type="STRING" id="1703345.A3860_07965"/>
<evidence type="ECO:0000313" key="2">
    <source>
        <dbReference type="EMBL" id="OQP58246.1"/>
    </source>
</evidence>
<organism evidence="2 3">
    <name type="scientific">Niastella vici</name>
    <dbReference type="NCBI Taxonomy" id="1703345"/>
    <lineage>
        <taxon>Bacteria</taxon>
        <taxon>Pseudomonadati</taxon>
        <taxon>Bacteroidota</taxon>
        <taxon>Chitinophagia</taxon>
        <taxon>Chitinophagales</taxon>
        <taxon>Chitinophagaceae</taxon>
        <taxon>Niastella</taxon>
    </lineage>
</organism>
<reference evidence="2 3" key="1">
    <citation type="submission" date="2016-03" db="EMBL/GenBank/DDBJ databases">
        <title>Niastella vici sp. nov., isolated from farmland soil.</title>
        <authorList>
            <person name="Chen L."/>
            <person name="Wang D."/>
            <person name="Yang S."/>
            <person name="Wang G."/>
        </authorList>
    </citation>
    <scope>NUCLEOTIDE SEQUENCE [LARGE SCALE GENOMIC DNA]</scope>
    <source>
        <strain evidence="2 3">DJ57</strain>
    </source>
</reference>